<accession>A0A0J5YZX2</accession>
<dbReference type="EMBL" id="VDEM01000023">
    <property type="protein sequence ID" value="KAF0823847.1"/>
    <property type="molecule type" value="Genomic_DNA"/>
</dbReference>
<sequence>MAQAIITDSKLRLVFETGLNGQGKPVHKSKTYSGVKQSATADQLFTVGQAIAGLSSYPLAEINRNDSFDILG</sequence>
<protein>
    <recommendedName>
        <fullName evidence="1">DUF1659 domain-containing protein</fullName>
    </recommendedName>
</protein>
<reference evidence="2 3" key="1">
    <citation type="journal article" date="2020" name="G3 (Bethesda)">
        <title>Whole Genome Sequencing and Comparative Genomics of Two Nematicidal Bacillus Strains Reveals a Wide Range of Possible Virulence Factors.</title>
        <authorList>
            <person name="Susic N."/>
            <person name="Janezic S."/>
            <person name="Rupnik M."/>
            <person name="Geric Stare B."/>
        </authorList>
    </citation>
    <scope>NUCLEOTIDE SEQUENCE [LARGE SCALE GENOMIC DNA]</scope>
    <source>
        <strain evidence="2 3">I-1582</strain>
    </source>
</reference>
<gene>
    <name evidence="2" type="ORF">KIS1582_2350</name>
</gene>
<name>A0A0J5YZX2_CYTFI</name>
<dbReference type="RefSeq" id="WP_048009201.1">
    <property type="nucleotide sequence ID" value="NZ_CP084990.1"/>
</dbReference>
<dbReference type="Proteomes" id="UP000465778">
    <property type="component" value="Unassembled WGS sequence"/>
</dbReference>
<evidence type="ECO:0000313" key="2">
    <source>
        <dbReference type="EMBL" id="KAF0823847.1"/>
    </source>
</evidence>
<dbReference type="Pfam" id="PF07872">
    <property type="entry name" value="DUF1659"/>
    <property type="match status" value="1"/>
</dbReference>
<dbReference type="AlphaFoldDB" id="A0A0J5YZX2"/>
<dbReference type="InterPro" id="IPR012454">
    <property type="entry name" value="DUF1659"/>
</dbReference>
<dbReference type="OrthoDB" id="48766at2"/>
<evidence type="ECO:0000259" key="1">
    <source>
        <dbReference type="Pfam" id="PF07872"/>
    </source>
</evidence>
<organism evidence="2 3">
    <name type="scientific">Cytobacillus firmus</name>
    <name type="common">Bacillus firmus</name>
    <dbReference type="NCBI Taxonomy" id="1399"/>
    <lineage>
        <taxon>Bacteria</taxon>
        <taxon>Bacillati</taxon>
        <taxon>Bacillota</taxon>
        <taxon>Bacilli</taxon>
        <taxon>Bacillales</taxon>
        <taxon>Bacillaceae</taxon>
        <taxon>Cytobacillus</taxon>
    </lineage>
</organism>
<feature type="domain" description="DUF1659" evidence="1">
    <location>
        <begin position="3"/>
        <end position="70"/>
    </location>
</feature>
<evidence type="ECO:0000313" key="3">
    <source>
        <dbReference type="Proteomes" id="UP000465778"/>
    </source>
</evidence>
<comment type="caution">
    <text evidence="2">The sequence shown here is derived from an EMBL/GenBank/DDBJ whole genome shotgun (WGS) entry which is preliminary data.</text>
</comment>
<proteinExistence type="predicted"/>